<evidence type="ECO:0000313" key="7">
    <source>
        <dbReference type="EMBL" id="MBB6034034.1"/>
    </source>
</evidence>
<comment type="caution">
    <text evidence="7">The sequence shown here is derived from an EMBL/GenBank/DDBJ whole genome shotgun (WGS) entry which is preliminary data.</text>
</comment>
<dbReference type="EMBL" id="JACHGT010000003">
    <property type="protein sequence ID" value="MBB6034034.1"/>
    <property type="molecule type" value="Genomic_DNA"/>
</dbReference>
<feature type="chain" id="PRO_5038481721" evidence="6">
    <location>
        <begin position="25"/>
        <end position="425"/>
    </location>
</feature>
<dbReference type="InterPro" id="IPR006059">
    <property type="entry name" value="SBP"/>
</dbReference>
<dbReference type="RefSeq" id="WP_184786874.1">
    <property type="nucleotide sequence ID" value="NZ_BONT01000013.1"/>
</dbReference>
<keyword evidence="3" id="KW-0472">Membrane</keyword>
<dbReference type="Proteomes" id="UP000548476">
    <property type="component" value="Unassembled WGS sequence"/>
</dbReference>
<dbReference type="PROSITE" id="PS51257">
    <property type="entry name" value="PROKAR_LIPOPROTEIN"/>
    <property type="match status" value="1"/>
</dbReference>
<dbReference type="CDD" id="cd13585">
    <property type="entry name" value="PBP2_TMBP_like"/>
    <property type="match status" value="1"/>
</dbReference>
<evidence type="ECO:0000256" key="2">
    <source>
        <dbReference type="ARBA" id="ARBA00022729"/>
    </source>
</evidence>
<evidence type="ECO:0000256" key="3">
    <source>
        <dbReference type="ARBA" id="ARBA00023136"/>
    </source>
</evidence>
<dbReference type="PANTHER" id="PTHR43649">
    <property type="entry name" value="ARABINOSE-BINDING PROTEIN-RELATED"/>
    <property type="match status" value="1"/>
</dbReference>
<sequence>MRKGWLIPVAAAAAVLLLSGCGLGGDGGAGEDVDASGEVKGKVTFQTWALQPKFTDYVQGVIDAFEAAYPGTEVEWLDQPGDGYSDKVLSQAAGGSLPDVVNLPPDFVLPLVQQGMLLDIEGADDKLNADYVTGGIDAYRYTGHNGVYAYPWYLNTDVNYWNTELLAKYGLDPAKLPTTVDELIAQARTMKKESGGEVYLMSRKPELGDLANAGVPIMAEDGKSFVFNTPEAAAVLDKYRAAFAEGLMPRDVLTDKYAGNAELFNSGTVAWTTGGGNYITSLATDNPTLAPKVIPSPAMGTPPLYAQGLSVASGSKNLPTAMALARWVTNAENQAAFAHLVNIFPSTKASANDPFFAQSDGTPSGDAKVIAFTSLAQARMLQPVEVTGAMSDIVKQQISLAISGDASSQEALDAAVEQCDKLIGQ</sequence>
<feature type="signal peptide" evidence="6">
    <location>
        <begin position="1"/>
        <end position="24"/>
    </location>
</feature>
<keyword evidence="1" id="KW-1003">Cell membrane</keyword>
<evidence type="ECO:0000256" key="1">
    <source>
        <dbReference type="ARBA" id="ARBA00022475"/>
    </source>
</evidence>
<reference evidence="7 8" key="1">
    <citation type="submission" date="2020-08" db="EMBL/GenBank/DDBJ databases">
        <title>Genomic Encyclopedia of Type Strains, Phase IV (KMG-IV): sequencing the most valuable type-strain genomes for metagenomic binning, comparative biology and taxonomic classification.</title>
        <authorList>
            <person name="Goeker M."/>
        </authorList>
    </citation>
    <scope>NUCLEOTIDE SEQUENCE [LARGE SCALE GENOMIC DNA]</scope>
    <source>
        <strain evidence="7 8">YIM 65646</strain>
    </source>
</reference>
<dbReference type="Gene3D" id="3.40.190.10">
    <property type="entry name" value="Periplasmic binding protein-like II"/>
    <property type="match status" value="1"/>
</dbReference>
<keyword evidence="7" id="KW-0762">Sugar transport</keyword>
<protein>
    <submittedName>
        <fullName evidence="7">Multiple sugar transport system substrate-binding protein</fullName>
    </submittedName>
</protein>
<keyword evidence="7" id="KW-0813">Transport</keyword>
<name>A0A841FDY7_9ACTN</name>
<evidence type="ECO:0000313" key="8">
    <source>
        <dbReference type="Proteomes" id="UP000548476"/>
    </source>
</evidence>
<keyword evidence="2 6" id="KW-0732">Signal</keyword>
<evidence type="ECO:0000256" key="4">
    <source>
        <dbReference type="ARBA" id="ARBA00023139"/>
    </source>
</evidence>
<dbReference type="PANTHER" id="PTHR43649:SF33">
    <property type="entry name" value="POLYGALACTURONAN_RHAMNOGALACTURONAN-BINDING PROTEIN YTCQ"/>
    <property type="match status" value="1"/>
</dbReference>
<proteinExistence type="predicted"/>
<keyword evidence="4" id="KW-0564">Palmitate</keyword>
<keyword evidence="5" id="KW-0449">Lipoprotein</keyword>
<evidence type="ECO:0000256" key="5">
    <source>
        <dbReference type="ARBA" id="ARBA00023288"/>
    </source>
</evidence>
<dbReference type="AlphaFoldDB" id="A0A841FDY7"/>
<keyword evidence="8" id="KW-1185">Reference proteome</keyword>
<accession>A0A841FDY7</accession>
<organism evidence="7 8">
    <name type="scientific">Phytomonospora endophytica</name>
    <dbReference type="NCBI Taxonomy" id="714109"/>
    <lineage>
        <taxon>Bacteria</taxon>
        <taxon>Bacillati</taxon>
        <taxon>Actinomycetota</taxon>
        <taxon>Actinomycetes</taxon>
        <taxon>Micromonosporales</taxon>
        <taxon>Micromonosporaceae</taxon>
        <taxon>Phytomonospora</taxon>
    </lineage>
</organism>
<gene>
    <name evidence="7" type="ORF">HNR73_001884</name>
</gene>
<dbReference type="InterPro" id="IPR050490">
    <property type="entry name" value="Bact_solute-bd_prot1"/>
</dbReference>
<evidence type="ECO:0000256" key="6">
    <source>
        <dbReference type="SAM" id="SignalP"/>
    </source>
</evidence>
<dbReference type="Pfam" id="PF01547">
    <property type="entry name" value="SBP_bac_1"/>
    <property type="match status" value="1"/>
</dbReference>
<dbReference type="SUPFAM" id="SSF53850">
    <property type="entry name" value="Periplasmic binding protein-like II"/>
    <property type="match status" value="1"/>
</dbReference>